<dbReference type="Pfam" id="PF07818">
    <property type="entry name" value="HCNGP"/>
    <property type="match status" value="1"/>
</dbReference>
<feature type="compositionally biased region" description="Polar residues" evidence="1">
    <location>
        <begin position="92"/>
        <end position="101"/>
    </location>
</feature>
<organism evidence="2 3">
    <name type="scientific">Didymella rabiei</name>
    <name type="common">Chickpea ascochyta blight fungus</name>
    <name type="synonym">Mycosphaerella rabiei</name>
    <dbReference type="NCBI Taxonomy" id="5454"/>
    <lineage>
        <taxon>Eukaryota</taxon>
        <taxon>Fungi</taxon>
        <taxon>Dikarya</taxon>
        <taxon>Ascomycota</taxon>
        <taxon>Pezizomycotina</taxon>
        <taxon>Dothideomycetes</taxon>
        <taxon>Pleosporomycetidae</taxon>
        <taxon>Pleosporales</taxon>
        <taxon>Pleosporineae</taxon>
        <taxon>Didymellaceae</taxon>
        <taxon>Ascochyta</taxon>
    </lineage>
</organism>
<name>A0A163D913_DIDRA</name>
<protein>
    <submittedName>
        <fullName evidence="2">Regulation of transcription, DNA-templated</fullName>
    </submittedName>
</protein>
<evidence type="ECO:0000256" key="1">
    <source>
        <dbReference type="SAM" id="MobiDB-lite"/>
    </source>
</evidence>
<sequence>MLGVNYESSDEEEQLPATTAKVRLAYVPRRTSIATNIELANVPVAAVSVPEAAPEKVTSPPPAPVNGPAQGPTASPPPADNDAADDVPPGSPYTSNRAVIQNLTLPTVPNFEIPASPPGSPPQRATKKFAQFLELKKKGQHFNQRLESSSVLRDPGHSQKLMSFAGISDEEQHASTLPESLAVPVVFPPWAYVEELRASQKRILKAKEQEKARTPREAIDFVSATRSDTSSRTSTSSGRTSASQSASKRKELEHRSREGSLAGGERRSTSRSPKRRR</sequence>
<dbReference type="OrthoDB" id="1714508at2759"/>
<dbReference type="STRING" id="5454.A0A163D913"/>
<accession>A0A163D913</accession>
<gene>
    <name evidence="2" type="ORF">ST47_g5770</name>
</gene>
<feature type="region of interest" description="Disordered" evidence="1">
    <location>
        <begin position="1"/>
        <end position="21"/>
    </location>
</feature>
<feature type="compositionally biased region" description="Basic and acidic residues" evidence="1">
    <location>
        <begin position="248"/>
        <end position="268"/>
    </location>
</feature>
<feature type="region of interest" description="Disordered" evidence="1">
    <location>
        <begin position="50"/>
        <end position="101"/>
    </location>
</feature>
<evidence type="ECO:0000313" key="3">
    <source>
        <dbReference type="Proteomes" id="UP000076837"/>
    </source>
</evidence>
<dbReference type="GO" id="GO:0005634">
    <property type="term" value="C:nucleus"/>
    <property type="evidence" value="ECO:0007669"/>
    <property type="project" value="TreeGrafter"/>
</dbReference>
<proteinExistence type="predicted"/>
<reference evidence="2 3" key="1">
    <citation type="journal article" date="2016" name="Sci. Rep.">
        <title>Draft genome sequencing and secretome analysis of fungal phytopathogen Ascochyta rabiei provides insight into the necrotrophic effector repertoire.</title>
        <authorList>
            <person name="Verma S."/>
            <person name="Gazara R.K."/>
            <person name="Nizam S."/>
            <person name="Parween S."/>
            <person name="Chattopadhyay D."/>
            <person name="Verma P.K."/>
        </authorList>
    </citation>
    <scope>NUCLEOTIDE SEQUENCE [LARGE SCALE GENOMIC DNA]</scope>
    <source>
        <strain evidence="2 3">ArDII</strain>
    </source>
</reference>
<comment type="caution">
    <text evidence="2">The sequence shown here is derived from an EMBL/GenBank/DDBJ whole genome shotgun (WGS) entry which is preliminary data.</text>
</comment>
<dbReference type="PANTHER" id="PTHR13464:SF0">
    <property type="entry name" value="SAP30-BINDING PROTEIN"/>
    <property type="match status" value="1"/>
</dbReference>
<dbReference type="InterPro" id="IPR012479">
    <property type="entry name" value="SAP30BP"/>
</dbReference>
<evidence type="ECO:0000313" key="2">
    <source>
        <dbReference type="EMBL" id="KZM22999.1"/>
    </source>
</evidence>
<dbReference type="AlphaFoldDB" id="A0A163D913"/>
<dbReference type="Proteomes" id="UP000076837">
    <property type="component" value="Unassembled WGS sequence"/>
</dbReference>
<feature type="region of interest" description="Disordered" evidence="1">
    <location>
        <begin position="206"/>
        <end position="277"/>
    </location>
</feature>
<dbReference type="EMBL" id="JYNV01000200">
    <property type="protein sequence ID" value="KZM22999.1"/>
    <property type="molecule type" value="Genomic_DNA"/>
</dbReference>
<dbReference type="GO" id="GO:0006355">
    <property type="term" value="P:regulation of DNA-templated transcription"/>
    <property type="evidence" value="ECO:0007669"/>
    <property type="project" value="InterPro"/>
</dbReference>
<dbReference type="PANTHER" id="PTHR13464">
    <property type="entry name" value="TRANSCRIPTIONAL REGULATOR PROTEIN HCNGP"/>
    <property type="match status" value="1"/>
</dbReference>
<keyword evidence="3" id="KW-1185">Reference proteome</keyword>
<feature type="compositionally biased region" description="Low complexity" evidence="1">
    <location>
        <begin position="223"/>
        <end position="246"/>
    </location>
</feature>
<feature type="compositionally biased region" description="Basic and acidic residues" evidence="1">
    <location>
        <begin position="206"/>
        <end position="219"/>
    </location>
</feature>